<dbReference type="InterPro" id="IPR032466">
    <property type="entry name" value="Metal_Hydrolase"/>
</dbReference>
<dbReference type="Pfam" id="PF12890">
    <property type="entry name" value="DHOase"/>
    <property type="match status" value="1"/>
</dbReference>
<dbReference type="InterPro" id="IPR006680">
    <property type="entry name" value="Amidohydro-rel"/>
</dbReference>
<dbReference type="InterPro" id="IPR004722">
    <property type="entry name" value="DHOase"/>
</dbReference>
<dbReference type="SUPFAM" id="SSF51556">
    <property type="entry name" value="Metallo-dependent hydrolases"/>
    <property type="match status" value="1"/>
</dbReference>
<gene>
    <name evidence="4" type="ordered locus">Emtol_3912</name>
</gene>
<dbReference type="InterPro" id="IPR011059">
    <property type="entry name" value="Metal-dep_hydrolase_composite"/>
</dbReference>
<dbReference type="Pfam" id="PF01979">
    <property type="entry name" value="Amidohydro_1"/>
    <property type="match status" value="1"/>
</dbReference>
<reference evidence="4 5" key="1">
    <citation type="submission" date="2011-07" db="EMBL/GenBank/DDBJ databases">
        <title>The complete genome of chromosome of Emticicia oligotrophica DSM 17448.</title>
        <authorList>
            <consortium name="US DOE Joint Genome Institute (JGI-PGF)"/>
            <person name="Lucas S."/>
            <person name="Han J."/>
            <person name="Lapidus A."/>
            <person name="Bruce D."/>
            <person name="Goodwin L."/>
            <person name="Pitluck S."/>
            <person name="Peters L."/>
            <person name="Kyrpides N."/>
            <person name="Mavromatis K."/>
            <person name="Ivanova N."/>
            <person name="Ovchinnikova G."/>
            <person name="Teshima H."/>
            <person name="Detter J.C."/>
            <person name="Tapia R."/>
            <person name="Han C."/>
            <person name="Land M."/>
            <person name="Hauser L."/>
            <person name="Markowitz V."/>
            <person name="Cheng J.-F."/>
            <person name="Hugenholtz P."/>
            <person name="Woyke T."/>
            <person name="Wu D."/>
            <person name="Tindall B."/>
            <person name="Pomrenke H."/>
            <person name="Brambilla E."/>
            <person name="Klenk H.-P."/>
            <person name="Eisen J.A."/>
        </authorList>
    </citation>
    <scope>NUCLEOTIDE SEQUENCE [LARGE SCALE GENOMIC DNA]</scope>
    <source>
        <strain evidence="4 5">DSM 17448</strain>
    </source>
</reference>
<feature type="domain" description="Amidohydrolase-related" evidence="2">
    <location>
        <begin position="271"/>
        <end position="417"/>
    </location>
</feature>
<dbReference type="Gene3D" id="3.20.20.140">
    <property type="entry name" value="Metal-dependent hydrolases"/>
    <property type="match status" value="1"/>
</dbReference>
<evidence type="ECO:0000313" key="4">
    <source>
        <dbReference type="EMBL" id="AFK05038.1"/>
    </source>
</evidence>
<dbReference type="CDD" id="cd01317">
    <property type="entry name" value="DHOase_IIa"/>
    <property type="match status" value="1"/>
</dbReference>
<dbReference type="PANTHER" id="PTHR43668:SF2">
    <property type="entry name" value="ALLANTOINASE"/>
    <property type="match status" value="1"/>
</dbReference>
<protein>
    <submittedName>
        <fullName evidence="4">Dihydroorotase, multifunctional complex type</fullName>
    </submittedName>
</protein>
<keyword evidence="5" id="KW-1185">Reference proteome</keyword>
<dbReference type="Proteomes" id="UP000002875">
    <property type="component" value="Chromosome"/>
</dbReference>
<dbReference type="InterPro" id="IPR050138">
    <property type="entry name" value="DHOase/Allantoinase_Hydrolase"/>
</dbReference>
<proteinExistence type="predicted"/>
<keyword evidence="1" id="KW-0665">Pyrimidine biosynthesis</keyword>
<dbReference type="Gene3D" id="2.30.40.10">
    <property type="entry name" value="Urease, subunit C, domain 1"/>
    <property type="match status" value="1"/>
</dbReference>
<evidence type="ECO:0000313" key="5">
    <source>
        <dbReference type="Proteomes" id="UP000002875"/>
    </source>
</evidence>
<dbReference type="PANTHER" id="PTHR43668">
    <property type="entry name" value="ALLANTOINASE"/>
    <property type="match status" value="1"/>
</dbReference>
<evidence type="ECO:0000256" key="1">
    <source>
        <dbReference type="ARBA" id="ARBA00022975"/>
    </source>
</evidence>
<dbReference type="SUPFAM" id="SSF51338">
    <property type="entry name" value="Composite domain of metallo-dependent hydrolases"/>
    <property type="match status" value="1"/>
</dbReference>
<accession>A0ABM5N6G3</accession>
<evidence type="ECO:0000259" key="3">
    <source>
        <dbReference type="Pfam" id="PF12890"/>
    </source>
</evidence>
<organism evidence="4 5">
    <name type="scientific">Emticicia oligotrophica (strain DSM 17448 / CIP 109782 / MTCC 6937 / GPTSA100-15)</name>
    <dbReference type="NCBI Taxonomy" id="929562"/>
    <lineage>
        <taxon>Bacteria</taxon>
        <taxon>Pseudomonadati</taxon>
        <taxon>Bacteroidota</taxon>
        <taxon>Cytophagia</taxon>
        <taxon>Cytophagales</taxon>
        <taxon>Leadbetterellaceae</taxon>
        <taxon>Emticicia</taxon>
    </lineage>
</organism>
<dbReference type="InterPro" id="IPR024403">
    <property type="entry name" value="DHOase_cat"/>
</dbReference>
<name>A0ABM5N6G3_EMTOG</name>
<evidence type="ECO:0000259" key="2">
    <source>
        <dbReference type="Pfam" id="PF01979"/>
    </source>
</evidence>
<sequence length="453" mass="50424">MRAFFLKFNLNHTLRLSETIKFNMKILLKSVKIIDKSSKYNGTTQDILVVDGIIREIAENITAEDTKTISGENLHVSAGWFDLRVSPKDPGYESKEDLYTLTNAALAGGFSEIVTLPNTKPVVQSKEAIAYVKNFAAAQILNIHPTGAVTKNCEGKDFTEMLDIYHAGAVAFTDGDHTLWNADILLKTLQYLAPIDALLMNRPEEPSMTIFGQMHEGIESTILGMKGIPSTAEELMLMRDLKLLEYYLGDSKKDKSCLHFSTISTKEGVALIREAKQKGLPVSCDIAAHQLAFTDKDLHTFDTNLKVNPPFRTQDDIEALKVGLADGTIDAVVSDHNPQDEESKNLEFDMADFGIISLETTFATLNQFSELPIEKLIEKITCNPRKLLRLPSVSVNIGEEANLTIFNPTHEWEYQTKDIKSKAKNSPFIGKTLKGKAIAVINKHKVHINNVEK</sequence>
<dbReference type="EMBL" id="CP002961">
    <property type="protein sequence ID" value="AFK05038.1"/>
    <property type="molecule type" value="Genomic_DNA"/>
</dbReference>
<feature type="domain" description="Dihydroorotase catalytic" evidence="3">
    <location>
        <begin position="79"/>
        <end position="267"/>
    </location>
</feature>
<dbReference type="NCBIfam" id="TIGR00857">
    <property type="entry name" value="pyrC_multi"/>
    <property type="match status" value="1"/>
</dbReference>